<dbReference type="InterPro" id="IPR011990">
    <property type="entry name" value="TPR-like_helical_dom_sf"/>
</dbReference>
<dbReference type="EMBL" id="BOOB01000003">
    <property type="protein sequence ID" value="GIH30253.1"/>
    <property type="molecule type" value="Genomic_DNA"/>
</dbReference>
<name>A0ABQ4F637_9ACTN</name>
<dbReference type="Gene3D" id="1.25.40.10">
    <property type="entry name" value="Tetratricopeptide repeat domain"/>
    <property type="match status" value="1"/>
</dbReference>
<comment type="caution">
    <text evidence="2">The sequence shown here is derived from an EMBL/GenBank/DDBJ whole genome shotgun (WGS) entry which is preliminary data.</text>
</comment>
<evidence type="ECO:0000313" key="2">
    <source>
        <dbReference type="EMBL" id="GIH30253.1"/>
    </source>
</evidence>
<proteinExistence type="predicted"/>
<organism evidence="2 3">
    <name type="scientific">Microbispora amethystogenes</name>
    <dbReference type="NCBI Taxonomy" id="1427754"/>
    <lineage>
        <taxon>Bacteria</taxon>
        <taxon>Bacillati</taxon>
        <taxon>Actinomycetota</taxon>
        <taxon>Actinomycetes</taxon>
        <taxon>Streptosporangiales</taxon>
        <taxon>Streptosporangiaceae</taxon>
        <taxon>Microbispora</taxon>
    </lineage>
</organism>
<dbReference type="SUPFAM" id="SSF47413">
    <property type="entry name" value="lambda repressor-like DNA-binding domains"/>
    <property type="match status" value="1"/>
</dbReference>
<feature type="domain" description="HTH cro/C1-type" evidence="1">
    <location>
        <begin position="22"/>
        <end position="86"/>
    </location>
</feature>
<dbReference type="PROSITE" id="PS50943">
    <property type="entry name" value="HTH_CROC1"/>
    <property type="match status" value="1"/>
</dbReference>
<evidence type="ECO:0000313" key="3">
    <source>
        <dbReference type="Proteomes" id="UP000651728"/>
    </source>
</evidence>
<protein>
    <recommendedName>
        <fullName evidence="1">HTH cro/C1-type domain-containing protein</fullName>
    </recommendedName>
</protein>
<gene>
    <name evidence="2" type="ORF">Mam01_04170</name>
</gene>
<accession>A0ABQ4F637</accession>
<keyword evidence="3" id="KW-1185">Reference proteome</keyword>
<dbReference type="InterPro" id="IPR010982">
    <property type="entry name" value="Lambda_DNA-bd_dom_sf"/>
</dbReference>
<sequence>MPRSSEPVNPAASPWHLLGSAVRHWREEVRHLSQREVAKAAYLDDGDLSKWERGLARPHADVVARLDTALGAGQHLVALHATVVELERLRTVATGPRAEEEIATERRHLLQLAIAGTLGAGSEPIRRLLGDAFGQEFRAVEDWEMACADHLYALRTRPPSQVASDLLVDLLTVRRQLETATPAQAVELQRITATLASVQGNALTRLGEHGAALRWWRTARQAADASGDLGLRLMVRGEEAGHGLYGQRDPETVLGLVESAERIAGGPTADLLTTRAKALSLLGRHDEARDTVNALIALACGGVKGEAFGFWKPDQINFAESWVYASAGDEAAADRARQQVLAATRDYQYDANVRLHEALCIVSKGGADTGMRQAAAVITSLPAAYRSHHIVQTGRLVLRAVPVDQRGRRAVGEFRELLGAGAGTATA</sequence>
<dbReference type="InterPro" id="IPR001387">
    <property type="entry name" value="Cro/C1-type_HTH"/>
</dbReference>
<evidence type="ECO:0000259" key="1">
    <source>
        <dbReference type="PROSITE" id="PS50943"/>
    </source>
</evidence>
<dbReference type="CDD" id="cd00093">
    <property type="entry name" value="HTH_XRE"/>
    <property type="match status" value="1"/>
</dbReference>
<dbReference type="Pfam" id="PF13560">
    <property type="entry name" value="HTH_31"/>
    <property type="match status" value="1"/>
</dbReference>
<reference evidence="2 3" key="1">
    <citation type="submission" date="2021-01" db="EMBL/GenBank/DDBJ databases">
        <title>Whole genome shotgun sequence of Microbispora amethystogenes NBRC 101907.</title>
        <authorList>
            <person name="Komaki H."/>
            <person name="Tamura T."/>
        </authorList>
    </citation>
    <scope>NUCLEOTIDE SEQUENCE [LARGE SCALE GENOMIC DNA]</scope>
    <source>
        <strain evidence="2 3">NBRC 101907</strain>
    </source>
</reference>
<dbReference type="Proteomes" id="UP000651728">
    <property type="component" value="Unassembled WGS sequence"/>
</dbReference>
<dbReference type="RefSeq" id="WP_204283686.1">
    <property type="nucleotide sequence ID" value="NZ_BAABEJ010000001.1"/>
</dbReference>
<dbReference type="Gene3D" id="1.10.260.40">
    <property type="entry name" value="lambda repressor-like DNA-binding domains"/>
    <property type="match status" value="1"/>
</dbReference>
<dbReference type="SUPFAM" id="SSF48452">
    <property type="entry name" value="TPR-like"/>
    <property type="match status" value="1"/>
</dbReference>